<dbReference type="AlphaFoldDB" id="A0A7U2IC70"/>
<dbReference type="EMBL" id="CP069044">
    <property type="protein sequence ID" value="QRD07116.1"/>
    <property type="molecule type" value="Genomic_DNA"/>
</dbReference>
<keyword evidence="2" id="KW-1185">Reference proteome</keyword>
<protein>
    <submittedName>
        <fullName evidence="1">Uncharacterized protein</fullName>
    </submittedName>
</protein>
<dbReference type="Proteomes" id="UP000663193">
    <property type="component" value="Chromosome 22"/>
</dbReference>
<feature type="non-terminal residue" evidence="1">
    <location>
        <position position="1"/>
    </location>
</feature>
<gene>
    <name evidence="1" type="ORF">JI435_123180</name>
</gene>
<dbReference type="VEuPathDB" id="FungiDB:JI435_123180"/>
<evidence type="ECO:0000313" key="1">
    <source>
        <dbReference type="EMBL" id="QRD07116.1"/>
    </source>
</evidence>
<accession>A0A7U2IC70</accession>
<sequence>EPETSSSTHPMLPAPVAPKEKDSFRLLDLPTELCIIIYKLQSIEKSEHIFMNSAVEGHNYKFKMNTPPTSVNVYTTCRQVNTEVFSPMANNLAELSPLPRVIVEVDVHLLLVARDRDNNGEIDLSDAMVFALKRAENWMDGKVLGLVACMQKWFVLFERKRLLAGQHSTLDSVPTVVLPSPHISYIQGATRSR</sequence>
<organism evidence="1 2">
    <name type="scientific">Phaeosphaeria nodorum (strain SN15 / ATCC MYA-4574 / FGSC 10173)</name>
    <name type="common">Glume blotch fungus</name>
    <name type="synonym">Parastagonospora nodorum</name>
    <dbReference type="NCBI Taxonomy" id="321614"/>
    <lineage>
        <taxon>Eukaryota</taxon>
        <taxon>Fungi</taxon>
        <taxon>Dikarya</taxon>
        <taxon>Ascomycota</taxon>
        <taxon>Pezizomycotina</taxon>
        <taxon>Dothideomycetes</taxon>
        <taxon>Pleosporomycetidae</taxon>
        <taxon>Pleosporales</taxon>
        <taxon>Pleosporineae</taxon>
        <taxon>Phaeosphaeriaceae</taxon>
        <taxon>Parastagonospora</taxon>
    </lineage>
</organism>
<evidence type="ECO:0000313" key="2">
    <source>
        <dbReference type="Proteomes" id="UP000663193"/>
    </source>
</evidence>
<proteinExistence type="predicted"/>
<name>A0A7U2IC70_PHANO</name>
<reference evidence="2" key="1">
    <citation type="journal article" date="2021" name="BMC Genomics">
        <title>Chromosome-level genome assembly and manually-curated proteome of model necrotroph Parastagonospora nodorum Sn15 reveals a genome-wide trove of candidate effector homologs, and redundancy of virulence-related functions within an accessory chromosome.</title>
        <authorList>
            <person name="Bertazzoni S."/>
            <person name="Jones D.A.B."/>
            <person name="Phan H.T."/>
            <person name="Tan K.-C."/>
            <person name="Hane J.K."/>
        </authorList>
    </citation>
    <scope>NUCLEOTIDE SEQUENCE [LARGE SCALE GENOMIC DNA]</scope>
    <source>
        <strain evidence="2">SN15 / ATCC MYA-4574 / FGSC 10173)</strain>
    </source>
</reference>